<gene>
    <name evidence="8" type="ORF">EI71_01405</name>
</gene>
<dbReference type="InterPro" id="IPR023267">
    <property type="entry name" value="RCMT"/>
</dbReference>
<dbReference type="RefSeq" id="WP_119016531.1">
    <property type="nucleotide sequence ID" value="NZ_QXEV01000017.1"/>
</dbReference>
<dbReference type="Gene3D" id="3.40.50.150">
    <property type="entry name" value="Vaccinia Virus protein VP39"/>
    <property type="match status" value="1"/>
</dbReference>
<keyword evidence="5 6" id="KW-0694">RNA-binding</keyword>
<dbReference type="InterPro" id="IPR054728">
    <property type="entry name" value="RsmB-like_ferredoxin"/>
</dbReference>
<dbReference type="EMBL" id="QXEV01000017">
    <property type="protein sequence ID" value="RIA75511.1"/>
    <property type="molecule type" value="Genomic_DNA"/>
</dbReference>
<feature type="active site" description="Nucleophile" evidence="6">
    <location>
        <position position="239"/>
    </location>
</feature>
<keyword evidence="9" id="KW-1185">Reference proteome</keyword>
<feature type="binding site" evidence="6">
    <location>
        <position position="169"/>
    </location>
    <ligand>
        <name>S-adenosyl-L-methionine</name>
        <dbReference type="ChEBI" id="CHEBI:59789"/>
    </ligand>
</feature>
<evidence type="ECO:0000256" key="5">
    <source>
        <dbReference type="ARBA" id="ARBA00022884"/>
    </source>
</evidence>
<dbReference type="AlphaFoldDB" id="A0A397RYN6"/>
<evidence type="ECO:0000313" key="8">
    <source>
        <dbReference type="EMBL" id="RIA75511.1"/>
    </source>
</evidence>
<dbReference type="PROSITE" id="PS01153">
    <property type="entry name" value="NOL1_NOP2_SUN"/>
    <property type="match status" value="1"/>
</dbReference>
<dbReference type="GO" id="GO:0003723">
    <property type="term" value="F:RNA binding"/>
    <property type="evidence" value="ECO:0007669"/>
    <property type="project" value="UniProtKB-UniRule"/>
</dbReference>
<feature type="domain" description="SAM-dependent MTase RsmB/NOP-type" evidence="7">
    <location>
        <begin position="27"/>
        <end position="298"/>
    </location>
</feature>
<dbReference type="SUPFAM" id="SSF53335">
    <property type="entry name" value="S-adenosyl-L-methionine-dependent methyltransferases"/>
    <property type="match status" value="1"/>
</dbReference>
<evidence type="ECO:0000256" key="1">
    <source>
        <dbReference type="ARBA" id="ARBA00007494"/>
    </source>
</evidence>
<dbReference type="Proteomes" id="UP000266506">
    <property type="component" value="Unassembled WGS sequence"/>
</dbReference>
<keyword evidence="2 6" id="KW-0489">Methyltransferase</keyword>
<dbReference type="GO" id="GO:0001510">
    <property type="term" value="P:RNA methylation"/>
    <property type="evidence" value="ECO:0007669"/>
    <property type="project" value="InterPro"/>
</dbReference>
<dbReference type="InterPro" id="IPR049560">
    <property type="entry name" value="MeTrfase_RsmB-F_NOP2_cat"/>
</dbReference>
<dbReference type="Pfam" id="PF22458">
    <property type="entry name" value="RsmF-B_ferredox"/>
    <property type="match status" value="1"/>
</dbReference>
<dbReference type="InterPro" id="IPR018314">
    <property type="entry name" value="RsmB/NOL1/NOP2-like_CS"/>
</dbReference>
<dbReference type="Pfam" id="PF01189">
    <property type="entry name" value="Methyltr_RsmB-F"/>
    <property type="match status" value="1"/>
</dbReference>
<organism evidence="8 9">
    <name type="scientific">Anaeroplasma bactoclasticum</name>
    <dbReference type="NCBI Taxonomy" id="2088"/>
    <lineage>
        <taxon>Bacteria</taxon>
        <taxon>Bacillati</taxon>
        <taxon>Mycoplasmatota</taxon>
        <taxon>Mollicutes</taxon>
        <taxon>Anaeroplasmatales</taxon>
        <taxon>Anaeroplasmataceae</taxon>
        <taxon>Anaeroplasma</taxon>
    </lineage>
</organism>
<keyword evidence="4 6" id="KW-0949">S-adenosyl-L-methionine</keyword>
<reference evidence="8 9" key="1">
    <citation type="submission" date="2018-08" db="EMBL/GenBank/DDBJ databases">
        <title>Genomic Encyclopedia of Archaeal and Bacterial Type Strains, Phase II (KMG-II): from individual species to whole genera.</title>
        <authorList>
            <person name="Goeker M."/>
        </authorList>
    </citation>
    <scope>NUCLEOTIDE SEQUENCE [LARGE SCALE GENOMIC DNA]</scope>
    <source>
        <strain evidence="8 9">ATCC 27112</strain>
    </source>
</reference>
<feature type="binding site" evidence="6">
    <location>
        <position position="185"/>
    </location>
    <ligand>
        <name>S-adenosyl-L-methionine</name>
        <dbReference type="ChEBI" id="CHEBI:59789"/>
    </ligand>
</feature>
<dbReference type="InterPro" id="IPR029063">
    <property type="entry name" value="SAM-dependent_MTases_sf"/>
</dbReference>
<dbReference type="FunCoup" id="A0A397RYN6">
    <property type="interactions" value="358"/>
</dbReference>
<feature type="binding site" evidence="6">
    <location>
        <begin position="119"/>
        <end position="125"/>
    </location>
    <ligand>
        <name>S-adenosyl-L-methionine</name>
        <dbReference type="ChEBI" id="CHEBI:59789"/>
    </ligand>
</feature>
<dbReference type="PANTHER" id="PTHR22807">
    <property type="entry name" value="NOP2 YEAST -RELATED NOL1/NOP2/FMU SUN DOMAIN-CONTAINING"/>
    <property type="match status" value="1"/>
</dbReference>
<evidence type="ECO:0000259" key="7">
    <source>
        <dbReference type="PROSITE" id="PS51686"/>
    </source>
</evidence>
<evidence type="ECO:0000313" key="9">
    <source>
        <dbReference type="Proteomes" id="UP000266506"/>
    </source>
</evidence>
<evidence type="ECO:0000256" key="4">
    <source>
        <dbReference type="ARBA" id="ARBA00022691"/>
    </source>
</evidence>
<comment type="caution">
    <text evidence="8">The sequence shown here is derived from an EMBL/GenBank/DDBJ whole genome shotgun (WGS) entry which is preliminary data.</text>
</comment>
<comment type="similarity">
    <text evidence="1 6">Belongs to the class I-like SAM-binding methyltransferase superfamily. RsmB/NOP family.</text>
</comment>
<proteinExistence type="inferred from homology"/>
<evidence type="ECO:0000256" key="6">
    <source>
        <dbReference type="PROSITE-ProRule" id="PRU01023"/>
    </source>
</evidence>
<dbReference type="PRINTS" id="PR02008">
    <property type="entry name" value="RCMTFAMILY"/>
</dbReference>
<accession>A0A397RYN6</accession>
<evidence type="ECO:0000256" key="3">
    <source>
        <dbReference type="ARBA" id="ARBA00022679"/>
    </source>
</evidence>
<name>A0A397RYN6_9MOLU</name>
<dbReference type="GO" id="GO:0008173">
    <property type="term" value="F:RNA methyltransferase activity"/>
    <property type="evidence" value="ECO:0007669"/>
    <property type="project" value="InterPro"/>
</dbReference>
<dbReference type="InterPro" id="IPR001678">
    <property type="entry name" value="MeTrfase_RsmB-F_NOP2_dom"/>
</dbReference>
<dbReference type="OrthoDB" id="9810297at2"/>
<dbReference type="PANTHER" id="PTHR22807:SF30">
    <property type="entry name" value="28S RRNA (CYTOSINE(4447)-C(5))-METHYLTRANSFERASE-RELATED"/>
    <property type="match status" value="1"/>
</dbReference>
<dbReference type="InParanoid" id="A0A397RYN6"/>
<sequence length="298" mass="33570">MENIVDIPKFLNDLLNKQYGNELKNEIIKGYKSKRITSFRVNTLKATDLEVLDEIKNMGIDCKAYSDIPHAYIITNGTAKDFYDTKLVKDGKIYFQSLSSMLPPLFLDAKEKETILDMAAAPGGKTTELAAITNNKAEITACEVNKIRAERLKYNINLQGANVFVMNQDAKRLDDYFSFDKILLDAPCSGAGTLDLNNPKNIKSFSFELVKNSAKLQEELLKKALKILKPNHEMIYSTCSILALENEDVLNKVLKQFNAKIVPISFPNLPTLPSKIDGTILVRPNEYFEGFFIAKIKK</sequence>
<keyword evidence="3 6" id="KW-0808">Transferase</keyword>
<evidence type="ECO:0000256" key="2">
    <source>
        <dbReference type="ARBA" id="ARBA00022603"/>
    </source>
</evidence>
<protein>
    <submittedName>
        <fullName evidence="8">16S rRNA (Cytosine967-C5)-methyltransferase/ribosomal RNA methyltransferase Nop2</fullName>
    </submittedName>
</protein>
<dbReference type="PROSITE" id="PS51686">
    <property type="entry name" value="SAM_MT_RSMB_NOP"/>
    <property type="match status" value="1"/>
</dbReference>
<feature type="binding site" evidence="6">
    <location>
        <position position="143"/>
    </location>
    <ligand>
        <name>S-adenosyl-L-methionine</name>
        <dbReference type="ChEBI" id="CHEBI:59789"/>
    </ligand>
</feature>